<protein>
    <submittedName>
        <fullName evidence="2 3">Endonuclease/exonuclease/phosphatase family domain-containing protein 1-like</fullName>
    </submittedName>
</protein>
<dbReference type="RefSeq" id="XP_072814036.1">
    <property type="nucleotide sequence ID" value="XM_072957935.1"/>
</dbReference>
<dbReference type="GeneID" id="140694940"/>
<dbReference type="RefSeq" id="XP_072814035.1">
    <property type="nucleotide sequence ID" value="XM_072957934.1"/>
</dbReference>
<accession>A0ABM5CZG4</accession>
<gene>
    <name evidence="2" type="primary">LOC140694940</name>
    <name evidence="3" type="synonym">LOC140694941</name>
    <name evidence="4" type="synonym">LOC140694943</name>
</gene>
<evidence type="ECO:0000313" key="4">
    <source>
        <dbReference type="RefSeq" id="XP_072814038.1"/>
    </source>
</evidence>
<name>A0ABM5CZG4_VICPA</name>
<dbReference type="Gene3D" id="3.60.10.10">
    <property type="entry name" value="Endonuclease/exonuclease/phosphatase"/>
    <property type="match status" value="1"/>
</dbReference>
<organism evidence="1 2">
    <name type="scientific">Vicugna pacos</name>
    <name type="common">Alpaca</name>
    <name type="synonym">Lama pacos</name>
    <dbReference type="NCBI Taxonomy" id="30538"/>
    <lineage>
        <taxon>Eukaryota</taxon>
        <taxon>Metazoa</taxon>
        <taxon>Chordata</taxon>
        <taxon>Craniata</taxon>
        <taxon>Vertebrata</taxon>
        <taxon>Euteleostomi</taxon>
        <taxon>Mammalia</taxon>
        <taxon>Eutheria</taxon>
        <taxon>Laurasiatheria</taxon>
        <taxon>Artiodactyla</taxon>
        <taxon>Tylopoda</taxon>
        <taxon>Camelidae</taxon>
        <taxon>Vicugna</taxon>
    </lineage>
</organism>
<sequence>MGSGELLSLLTILGFSSNDYSTEQMIPQQEIGPFFCTELNQPILPNIRKWKGPRGCWKFIVSETPSTQLQKGPGFAGFLWDTAAGVELRDAAWQESSPGNGHGKPVGPSPYLARFKVGSNDLILVNLHLAALTFPGSENPSRNHSDNHR</sequence>
<proteinExistence type="predicted"/>
<dbReference type="Proteomes" id="UP001652581">
    <property type="component" value="Unplaced"/>
</dbReference>
<dbReference type="InterPro" id="IPR036691">
    <property type="entry name" value="Endo/exonu/phosph_ase_sf"/>
</dbReference>
<evidence type="ECO:0000313" key="3">
    <source>
        <dbReference type="RefSeq" id="XP_072814036.1"/>
    </source>
</evidence>
<evidence type="ECO:0000313" key="1">
    <source>
        <dbReference type="Proteomes" id="UP001652581"/>
    </source>
</evidence>
<evidence type="ECO:0000313" key="2">
    <source>
        <dbReference type="RefSeq" id="XP_072814035.1"/>
    </source>
</evidence>
<reference evidence="2 3" key="1">
    <citation type="submission" date="2025-05" db="UniProtKB">
        <authorList>
            <consortium name="RefSeq"/>
        </authorList>
    </citation>
    <scope>IDENTIFICATION</scope>
</reference>
<dbReference type="RefSeq" id="XP_072814038.1">
    <property type="nucleotide sequence ID" value="XM_072957937.1"/>
</dbReference>
<keyword evidence="1" id="KW-1185">Reference proteome</keyword>